<proteinExistence type="predicted"/>
<organism evidence="1 2">
    <name type="scientific">Artemisia annua</name>
    <name type="common">Sweet wormwood</name>
    <dbReference type="NCBI Taxonomy" id="35608"/>
    <lineage>
        <taxon>Eukaryota</taxon>
        <taxon>Viridiplantae</taxon>
        <taxon>Streptophyta</taxon>
        <taxon>Embryophyta</taxon>
        <taxon>Tracheophyta</taxon>
        <taxon>Spermatophyta</taxon>
        <taxon>Magnoliopsida</taxon>
        <taxon>eudicotyledons</taxon>
        <taxon>Gunneridae</taxon>
        <taxon>Pentapetalae</taxon>
        <taxon>asterids</taxon>
        <taxon>campanulids</taxon>
        <taxon>Asterales</taxon>
        <taxon>Asteraceae</taxon>
        <taxon>Asteroideae</taxon>
        <taxon>Anthemideae</taxon>
        <taxon>Artemisiinae</taxon>
        <taxon>Artemisia</taxon>
    </lineage>
</organism>
<accession>A0A2U1Q6T9</accession>
<name>A0A2U1Q6T9_ARTAN</name>
<protein>
    <submittedName>
        <fullName evidence="1">Histone-fold</fullName>
    </submittedName>
</protein>
<dbReference type="Proteomes" id="UP000245207">
    <property type="component" value="Unassembled WGS sequence"/>
</dbReference>
<dbReference type="AlphaFoldDB" id="A0A2U1Q6T9"/>
<evidence type="ECO:0000313" key="1">
    <source>
        <dbReference type="EMBL" id="PWA93642.1"/>
    </source>
</evidence>
<dbReference type="STRING" id="35608.A0A2U1Q6T9"/>
<keyword evidence="2" id="KW-1185">Reference proteome</keyword>
<comment type="caution">
    <text evidence="1">The sequence shown here is derived from an EMBL/GenBank/DDBJ whole genome shotgun (WGS) entry which is preliminary data.</text>
</comment>
<evidence type="ECO:0000313" key="2">
    <source>
        <dbReference type="Proteomes" id="UP000245207"/>
    </source>
</evidence>
<reference evidence="1 2" key="1">
    <citation type="journal article" date="2018" name="Mol. Plant">
        <title>The genome of Artemisia annua provides insight into the evolution of Asteraceae family and artemisinin biosynthesis.</title>
        <authorList>
            <person name="Shen Q."/>
            <person name="Zhang L."/>
            <person name="Liao Z."/>
            <person name="Wang S."/>
            <person name="Yan T."/>
            <person name="Shi P."/>
            <person name="Liu M."/>
            <person name="Fu X."/>
            <person name="Pan Q."/>
            <person name="Wang Y."/>
            <person name="Lv Z."/>
            <person name="Lu X."/>
            <person name="Zhang F."/>
            <person name="Jiang W."/>
            <person name="Ma Y."/>
            <person name="Chen M."/>
            <person name="Hao X."/>
            <person name="Li L."/>
            <person name="Tang Y."/>
            <person name="Lv G."/>
            <person name="Zhou Y."/>
            <person name="Sun X."/>
            <person name="Brodelius P.E."/>
            <person name="Rose J.K.C."/>
            <person name="Tang K."/>
        </authorList>
    </citation>
    <scope>NUCLEOTIDE SEQUENCE [LARGE SCALE GENOMIC DNA]</scope>
    <source>
        <strain evidence="2">cv. Huhao1</strain>
        <tissue evidence="1">Leaf</tissue>
    </source>
</reference>
<sequence>MMMRQRRVCCKGLSKQTGVVEEGVGAEFVVDLGEFTEAPLMAQFACEKHQLDYELEELDSQKNHHIAPAMTVDPTPVRNFDLNLDLDVNGNTPPVSAPVTPAGLASKVTFEMIAKEYPGWSLADVEKMATDPIKL</sequence>
<gene>
    <name evidence="1" type="ORF">CTI12_AA068490</name>
</gene>
<dbReference type="EMBL" id="PKPP01000371">
    <property type="protein sequence ID" value="PWA93642.1"/>
    <property type="molecule type" value="Genomic_DNA"/>
</dbReference>
<dbReference type="OrthoDB" id="1744394at2759"/>